<evidence type="ECO:0000256" key="4">
    <source>
        <dbReference type="ARBA" id="ARBA00015492"/>
    </source>
</evidence>
<dbReference type="PROSITE" id="PS51163">
    <property type="entry name" value="YRDC"/>
    <property type="match status" value="1"/>
</dbReference>
<reference evidence="11" key="1">
    <citation type="submission" date="2025-08" db="UniProtKB">
        <authorList>
            <consortium name="RefSeq"/>
        </authorList>
    </citation>
    <scope>IDENTIFICATION</scope>
</reference>
<protein>
    <recommendedName>
        <fullName evidence="4">Threonylcarbamoyl-AMP synthase</fullName>
        <ecNumber evidence="3">2.7.7.87</ecNumber>
    </recommendedName>
</protein>
<keyword evidence="8" id="KW-1133">Transmembrane helix</keyword>
<evidence type="ECO:0000256" key="5">
    <source>
        <dbReference type="ARBA" id="ARBA00022490"/>
    </source>
</evidence>
<dbReference type="InterPro" id="IPR006070">
    <property type="entry name" value="Sua5-like_dom"/>
</dbReference>
<keyword evidence="5" id="KW-0963">Cytoplasm</keyword>
<comment type="catalytic activity">
    <reaction evidence="7">
        <text>L-threonine + hydrogencarbonate + ATP = L-threonylcarbamoyladenylate + diphosphate + H2O</text>
        <dbReference type="Rhea" id="RHEA:36407"/>
        <dbReference type="ChEBI" id="CHEBI:15377"/>
        <dbReference type="ChEBI" id="CHEBI:17544"/>
        <dbReference type="ChEBI" id="CHEBI:30616"/>
        <dbReference type="ChEBI" id="CHEBI:33019"/>
        <dbReference type="ChEBI" id="CHEBI:57926"/>
        <dbReference type="ChEBI" id="CHEBI:73682"/>
        <dbReference type="EC" id="2.7.7.87"/>
    </reaction>
</comment>
<feature type="domain" description="YrdC-like" evidence="9">
    <location>
        <begin position="173"/>
        <end position="384"/>
    </location>
</feature>
<name>A0ABM1A734_APLCA</name>
<evidence type="ECO:0000256" key="7">
    <source>
        <dbReference type="ARBA" id="ARBA00048366"/>
    </source>
</evidence>
<sequence>MPLSMLANPAPTLTSDFMEKEEAEDDYNEYDGIDLKIVDTTMFIASTVSLMALSALEATNQTLPIPWLMVAGFFLHAYAARLAYAAGSLSRAYSGVVLSLFYITWIAFLLNNNFSFSLRPVSIGLLCLFTVVIILSPTFTRVWMPFSLFMEVCFVALVLTTFGVCPRWMVLVTSLLAALVSMYAAGAELINTLVGSHVVPVGRPAIKPADEGQSDVPPPCPLFTSRRSSALRRVARLLDNGSVVGVPTDTVYALGASCKHPASIKRIYMVKVRQTQTKFPHSSKRLGLGDSIGIVGTKDSICIRVPDSSVLAYLVSVSGPIAITSANPSGGEDSTHHDMVINSLGEKLDGVVCDGTSNELVASTVVNCLKIDEGIITYFRIGCTPQEIVDGHFEAAKAEVASKSSVHNMQEKLA</sequence>
<dbReference type="Pfam" id="PF01300">
    <property type="entry name" value="Sua5_yciO_yrdC"/>
    <property type="match status" value="2"/>
</dbReference>
<dbReference type="PANTHER" id="PTHR17490:SF14">
    <property type="entry name" value="THREONYLCARBAMOYL-AMP SYNTHASE"/>
    <property type="match status" value="1"/>
</dbReference>
<evidence type="ECO:0000256" key="3">
    <source>
        <dbReference type="ARBA" id="ARBA00012584"/>
    </source>
</evidence>
<keyword evidence="8" id="KW-0472">Membrane</keyword>
<evidence type="ECO:0000313" key="11">
    <source>
        <dbReference type="RefSeq" id="XP_012942135.2"/>
    </source>
</evidence>
<accession>A0ABM1A734</accession>
<evidence type="ECO:0000259" key="9">
    <source>
        <dbReference type="PROSITE" id="PS51163"/>
    </source>
</evidence>
<dbReference type="RefSeq" id="XP_012942135.2">
    <property type="nucleotide sequence ID" value="XM_013086681.2"/>
</dbReference>
<proteinExistence type="inferred from homology"/>
<dbReference type="GeneID" id="101857132"/>
<organism evidence="10 11">
    <name type="scientific">Aplysia californica</name>
    <name type="common">California sea hare</name>
    <dbReference type="NCBI Taxonomy" id="6500"/>
    <lineage>
        <taxon>Eukaryota</taxon>
        <taxon>Metazoa</taxon>
        <taxon>Spiralia</taxon>
        <taxon>Lophotrochozoa</taxon>
        <taxon>Mollusca</taxon>
        <taxon>Gastropoda</taxon>
        <taxon>Heterobranchia</taxon>
        <taxon>Euthyneura</taxon>
        <taxon>Tectipleura</taxon>
        <taxon>Aplysiida</taxon>
        <taxon>Aplysioidea</taxon>
        <taxon>Aplysiidae</taxon>
        <taxon>Aplysia</taxon>
    </lineage>
</organism>
<dbReference type="InterPro" id="IPR050156">
    <property type="entry name" value="TC-AMP_synthase_SUA5"/>
</dbReference>
<evidence type="ECO:0000256" key="1">
    <source>
        <dbReference type="ARBA" id="ARBA00004496"/>
    </source>
</evidence>
<gene>
    <name evidence="11" type="primary">LOC101857132</name>
</gene>
<keyword evidence="6" id="KW-0808">Transferase</keyword>
<keyword evidence="8" id="KW-0812">Transmembrane</keyword>
<evidence type="ECO:0000313" key="10">
    <source>
        <dbReference type="Proteomes" id="UP000694888"/>
    </source>
</evidence>
<dbReference type="Proteomes" id="UP000694888">
    <property type="component" value="Unplaced"/>
</dbReference>
<feature type="transmembrane region" description="Helical" evidence="8">
    <location>
        <begin position="116"/>
        <end position="135"/>
    </location>
</feature>
<comment type="similarity">
    <text evidence="2">Belongs to the SUA5 family.</text>
</comment>
<keyword evidence="10" id="KW-1185">Reference proteome</keyword>
<dbReference type="Gene3D" id="3.90.870.10">
    <property type="entry name" value="DHBP synthase"/>
    <property type="match status" value="2"/>
</dbReference>
<dbReference type="SUPFAM" id="SSF55821">
    <property type="entry name" value="YrdC/RibB"/>
    <property type="match status" value="1"/>
</dbReference>
<dbReference type="PANTHER" id="PTHR17490">
    <property type="entry name" value="SUA5"/>
    <property type="match status" value="1"/>
</dbReference>
<evidence type="ECO:0000256" key="2">
    <source>
        <dbReference type="ARBA" id="ARBA00007663"/>
    </source>
</evidence>
<evidence type="ECO:0000256" key="8">
    <source>
        <dbReference type="SAM" id="Phobius"/>
    </source>
</evidence>
<feature type="transmembrane region" description="Helical" evidence="8">
    <location>
        <begin position="142"/>
        <end position="162"/>
    </location>
</feature>
<dbReference type="InterPro" id="IPR017945">
    <property type="entry name" value="DHBP_synth_RibB-like_a/b_dom"/>
</dbReference>
<dbReference type="EC" id="2.7.7.87" evidence="3"/>
<feature type="transmembrane region" description="Helical" evidence="8">
    <location>
        <begin position="62"/>
        <end position="80"/>
    </location>
</feature>
<comment type="subcellular location">
    <subcellularLocation>
        <location evidence="1">Cytoplasm</location>
    </subcellularLocation>
</comment>
<feature type="transmembrane region" description="Helical" evidence="8">
    <location>
        <begin position="92"/>
        <end position="110"/>
    </location>
</feature>
<evidence type="ECO:0000256" key="6">
    <source>
        <dbReference type="ARBA" id="ARBA00022679"/>
    </source>
</evidence>